<name>A0AAJ5WD13_9SPHI</name>
<reference evidence="2" key="1">
    <citation type="submission" date="2023-03" db="EMBL/GenBank/DDBJ databases">
        <title>Andean soil-derived lignocellulolytic bacterial consortium as a source of novel taxa and putative plastic-active enzymes.</title>
        <authorList>
            <person name="Diaz-Garcia L."/>
            <person name="Chuvochina M."/>
            <person name="Feuerriegel G."/>
            <person name="Bunk B."/>
            <person name="Sproer C."/>
            <person name="Streit W.R."/>
            <person name="Rodriguez L.M."/>
            <person name="Overmann J."/>
            <person name="Jimenez D.J."/>
        </authorList>
    </citation>
    <scope>NUCLEOTIDE SEQUENCE</scope>
    <source>
        <strain evidence="2">MAG 3858</strain>
    </source>
</reference>
<evidence type="ECO:0000259" key="1">
    <source>
        <dbReference type="PROSITE" id="PS51186"/>
    </source>
</evidence>
<evidence type="ECO:0000313" key="2">
    <source>
        <dbReference type="EMBL" id="WEK21295.1"/>
    </source>
</evidence>
<feature type="domain" description="N-acetyltransferase" evidence="1">
    <location>
        <begin position="5"/>
        <end position="158"/>
    </location>
</feature>
<dbReference type="SUPFAM" id="SSF55729">
    <property type="entry name" value="Acyl-CoA N-acyltransferases (Nat)"/>
    <property type="match status" value="1"/>
</dbReference>
<proteinExistence type="predicted"/>
<dbReference type="Gene3D" id="3.40.630.30">
    <property type="match status" value="1"/>
</dbReference>
<sequence>MNESVYLRPLSLEDAKTSYQWRKDPDIWVYTEFKPSADFTLEQETEWLRTKLNKENDSRFAICLHGTDQYIGNVQLIDLKDSKGEFHLFIGEKQLWGRGIGKSATKLILKFGFSEKKLESVFLFAHEDNTPALSIYEKLGFVTVSKHNNQLKMVLTKHMFTTDN</sequence>
<dbReference type="EMBL" id="CP119313">
    <property type="protein sequence ID" value="WEK21295.1"/>
    <property type="molecule type" value="Genomic_DNA"/>
</dbReference>
<dbReference type="AlphaFoldDB" id="A0AAJ5WD13"/>
<dbReference type="GO" id="GO:0016747">
    <property type="term" value="F:acyltransferase activity, transferring groups other than amino-acyl groups"/>
    <property type="evidence" value="ECO:0007669"/>
    <property type="project" value="InterPro"/>
</dbReference>
<dbReference type="Proteomes" id="UP001214530">
    <property type="component" value="Chromosome"/>
</dbReference>
<dbReference type="PROSITE" id="PS51186">
    <property type="entry name" value="GNAT"/>
    <property type="match status" value="1"/>
</dbReference>
<dbReference type="InterPro" id="IPR016181">
    <property type="entry name" value="Acyl_CoA_acyltransferase"/>
</dbReference>
<dbReference type="PANTHER" id="PTHR43415">
    <property type="entry name" value="SPERMIDINE N(1)-ACETYLTRANSFERASE"/>
    <property type="match status" value="1"/>
</dbReference>
<accession>A0AAJ5WD13</accession>
<dbReference type="PANTHER" id="PTHR43415:SF3">
    <property type="entry name" value="GNAT-FAMILY ACETYLTRANSFERASE"/>
    <property type="match status" value="1"/>
</dbReference>
<protein>
    <submittedName>
        <fullName evidence="2">GNAT family N-acetyltransferase</fullName>
    </submittedName>
</protein>
<evidence type="ECO:0000313" key="3">
    <source>
        <dbReference type="Proteomes" id="UP001214530"/>
    </source>
</evidence>
<dbReference type="Pfam" id="PF13302">
    <property type="entry name" value="Acetyltransf_3"/>
    <property type="match status" value="1"/>
</dbReference>
<gene>
    <name evidence="2" type="ORF">P0Y49_09085</name>
</gene>
<dbReference type="InterPro" id="IPR000182">
    <property type="entry name" value="GNAT_dom"/>
</dbReference>
<organism evidence="2 3">
    <name type="scientific">Candidatus Pedobacter colombiensis</name>
    <dbReference type="NCBI Taxonomy" id="3121371"/>
    <lineage>
        <taxon>Bacteria</taxon>
        <taxon>Pseudomonadati</taxon>
        <taxon>Bacteroidota</taxon>
        <taxon>Sphingobacteriia</taxon>
        <taxon>Sphingobacteriales</taxon>
        <taxon>Sphingobacteriaceae</taxon>
        <taxon>Pedobacter</taxon>
    </lineage>
</organism>